<keyword evidence="2" id="KW-1185">Reference proteome</keyword>
<dbReference type="InterPro" id="IPR055673">
    <property type="entry name" value="DUF7249"/>
</dbReference>
<dbReference type="Pfam" id="PF23907">
    <property type="entry name" value="DUF7249"/>
    <property type="match status" value="1"/>
</dbReference>
<evidence type="ECO:0000313" key="1">
    <source>
        <dbReference type="EMBL" id="AJT60839.1"/>
    </source>
</evidence>
<dbReference type="GeneID" id="54975097"/>
<proteinExistence type="predicted"/>
<name>A0A0U1ZDN1_9CAUD</name>
<reference evidence="1 2" key="1">
    <citation type="submission" date="2015-01" db="EMBL/GenBank/DDBJ databases">
        <title>Genomic characterization of bacteriophage ITL-1, lytic for Rasltonia solanacearum.</title>
        <authorList>
            <person name="Hernandez-Romano J."/>
            <person name="Martinez-Barnetche J."/>
            <person name="Tellez-Sosa J.M."/>
            <person name="Gomez-Barreto R.E."/>
            <person name="Teran-Leon I."/>
            <person name="Serrano-Plancarte R."/>
            <person name="Zavala-Padilla G."/>
            <person name="Estrada-Carrillo M."/>
        </authorList>
    </citation>
    <scope>NUCLEOTIDE SEQUENCE [LARGE SCALE GENOMIC DNA]</scope>
</reference>
<evidence type="ECO:0000313" key="2">
    <source>
        <dbReference type="Proteomes" id="UP000223875"/>
    </source>
</evidence>
<dbReference type="RefSeq" id="YP_009785051.1">
    <property type="nucleotide sequence ID" value="NC_047751.1"/>
</dbReference>
<accession>A0A0U1ZDN1</accession>
<dbReference type="Proteomes" id="UP000223875">
    <property type="component" value="Segment"/>
</dbReference>
<dbReference type="EMBL" id="KP343639">
    <property type="protein sequence ID" value="AJT60839.1"/>
    <property type="molecule type" value="Genomic_DNA"/>
</dbReference>
<dbReference type="KEGG" id="vg:54975097"/>
<sequence>MAYNGHKNWSQWNVSLWINNDEQLYRQAQQCLRASRTKDQAAAKFHEMLTAYGVTETPDGAKYTKTSIRAALVGM</sequence>
<organism evidence="1 2">
    <name type="scientific">Ralstonia phage phiITL-1</name>
    <dbReference type="NCBI Taxonomy" id="1597967"/>
    <lineage>
        <taxon>Viruses</taxon>
        <taxon>Duplodnaviria</taxon>
        <taxon>Heunggongvirae</taxon>
        <taxon>Uroviricota</taxon>
        <taxon>Caudoviricetes</taxon>
        <taxon>Autographivirales</taxon>
        <taxon>Autotranscriptaviridae</taxon>
        <taxon>Serkorvirus</taxon>
        <taxon>Serkorvirus ITL1</taxon>
    </lineage>
</organism>
<protein>
    <submittedName>
        <fullName evidence="1">Uncharacterized protein</fullName>
    </submittedName>
</protein>